<evidence type="ECO:0000256" key="1">
    <source>
        <dbReference type="ARBA" id="ARBA00006996"/>
    </source>
</evidence>
<evidence type="ECO:0000313" key="8">
    <source>
        <dbReference type="Proteomes" id="UP001181693"/>
    </source>
</evidence>
<feature type="compositionally biased region" description="Basic and acidic residues" evidence="5">
    <location>
        <begin position="304"/>
        <end position="321"/>
    </location>
</feature>
<comment type="function">
    <text evidence="3">May be involved in the trafficking and exocytosis of secretory vesicles in non-neuronal tissues. Is Ca(2+)-independent.</text>
</comment>
<comment type="caution">
    <text evidence="7">The sequence shown here is derived from an EMBL/GenBank/DDBJ whole genome shotgun (WGS) entry which is preliminary data.</text>
</comment>
<feature type="region of interest" description="Disordered" evidence="5">
    <location>
        <begin position="187"/>
        <end position="332"/>
    </location>
</feature>
<dbReference type="Pfam" id="PF00168">
    <property type="entry name" value="C2"/>
    <property type="match status" value="2"/>
</dbReference>
<proteinExistence type="inferred from homology"/>
<dbReference type="EMBL" id="DYDO01000004">
    <property type="protein sequence ID" value="DBA27217.1"/>
    <property type="molecule type" value="Genomic_DNA"/>
</dbReference>
<evidence type="ECO:0000313" key="7">
    <source>
        <dbReference type="EMBL" id="DBA27217.1"/>
    </source>
</evidence>
<dbReference type="SMART" id="SM00239">
    <property type="entry name" value="C2"/>
    <property type="match status" value="2"/>
</dbReference>
<dbReference type="FunFam" id="2.60.40.150:FF:000062">
    <property type="entry name" value="synaptotagmin-14 isoform X1"/>
    <property type="match status" value="1"/>
</dbReference>
<dbReference type="SUPFAM" id="SSF49562">
    <property type="entry name" value="C2 domain (Calcium/lipid-binding domain, CaLB)"/>
    <property type="match status" value="2"/>
</dbReference>
<comment type="subunit">
    <text evidence="4">Homodimer. Can also form heterodimers.</text>
</comment>
<protein>
    <recommendedName>
        <fullName evidence="6">C2 domain-containing protein</fullName>
    </recommendedName>
</protein>
<feature type="region of interest" description="Disordered" evidence="5">
    <location>
        <begin position="390"/>
        <end position="490"/>
    </location>
</feature>
<dbReference type="PROSITE" id="PS50004">
    <property type="entry name" value="C2"/>
    <property type="match status" value="2"/>
</dbReference>
<dbReference type="Gene3D" id="2.60.40.150">
    <property type="entry name" value="C2 domain"/>
    <property type="match status" value="2"/>
</dbReference>
<evidence type="ECO:0000256" key="4">
    <source>
        <dbReference type="ARBA" id="ARBA00063654"/>
    </source>
</evidence>
<gene>
    <name evidence="7" type="ORF">GDO54_011383</name>
</gene>
<evidence type="ECO:0000259" key="6">
    <source>
        <dbReference type="PROSITE" id="PS50004"/>
    </source>
</evidence>
<accession>A0AAV3AWS9</accession>
<dbReference type="AlphaFoldDB" id="A0AAV3AWS9"/>
<dbReference type="InterPro" id="IPR043541">
    <property type="entry name" value="SYT14/14L/16"/>
</dbReference>
<feature type="compositionally biased region" description="Polar residues" evidence="5">
    <location>
        <begin position="229"/>
        <end position="238"/>
    </location>
</feature>
<dbReference type="GO" id="GO:0042802">
    <property type="term" value="F:identical protein binding"/>
    <property type="evidence" value="ECO:0007669"/>
    <property type="project" value="UniProtKB-ARBA"/>
</dbReference>
<dbReference type="CDD" id="cd08389">
    <property type="entry name" value="C2A_Synaptotagmin-14_16"/>
    <property type="match status" value="1"/>
</dbReference>
<name>A0AAV3AWS9_PYXAD</name>
<dbReference type="PANTHER" id="PTHR46129:SF3">
    <property type="entry name" value="SYNAPTOTAGMIN-14-RELATED"/>
    <property type="match status" value="1"/>
</dbReference>
<reference evidence="7" key="1">
    <citation type="thesis" date="2020" institute="ProQuest LLC" country="789 East Eisenhower Parkway, Ann Arbor, MI, USA">
        <title>Comparative Genomics and Chromosome Evolution.</title>
        <authorList>
            <person name="Mudd A.B."/>
        </authorList>
    </citation>
    <scope>NUCLEOTIDE SEQUENCE</scope>
    <source>
        <strain evidence="7">1538</strain>
        <tissue evidence="7">Blood</tissue>
    </source>
</reference>
<feature type="compositionally biased region" description="Basic and acidic residues" evidence="5">
    <location>
        <begin position="190"/>
        <end position="205"/>
    </location>
</feature>
<comment type="similarity">
    <text evidence="1">Belongs to the synaptotagmin family.</text>
</comment>
<organism evidence="7 8">
    <name type="scientific">Pyxicephalus adspersus</name>
    <name type="common">African bullfrog</name>
    <dbReference type="NCBI Taxonomy" id="30357"/>
    <lineage>
        <taxon>Eukaryota</taxon>
        <taxon>Metazoa</taxon>
        <taxon>Chordata</taxon>
        <taxon>Craniata</taxon>
        <taxon>Vertebrata</taxon>
        <taxon>Euteleostomi</taxon>
        <taxon>Amphibia</taxon>
        <taxon>Batrachia</taxon>
        <taxon>Anura</taxon>
        <taxon>Neobatrachia</taxon>
        <taxon>Ranoidea</taxon>
        <taxon>Pyxicephalidae</taxon>
        <taxon>Pyxicephalinae</taxon>
        <taxon>Pyxicephalus</taxon>
    </lineage>
</organism>
<dbReference type="PANTHER" id="PTHR46129">
    <property type="entry name" value="SYNAPTOTAGMIN 14, ISOFORM D"/>
    <property type="match status" value="1"/>
</dbReference>
<evidence type="ECO:0000256" key="5">
    <source>
        <dbReference type="SAM" id="MobiDB-lite"/>
    </source>
</evidence>
<feature type="compositionally biased region" description="Basic and acidic residues" evidence="5">
    <location>
        <begin position="243"/>
        <end position="256"/>
    </location>
</feature>
<sequence>MAFFKSFKQSIGLPSMSSIGDTLSNALSNAVDGLASAVEGVSYTVADSVTEQVVSMIQGLRTEDEDGYMAQANKMKEETPQDTFQYYCESSSNHSPMDTNGTESNLNTYQTSSDYNKNEGKSNYDGYSARRHCNSEFVSHDPYIGIETKGRGQVRNSYQTMEECEQVDGNQNGDYCNKMNDYGQKFSNVTDKKGGSKHLLDKSSDQGRPCTNTDEVTDHALRKNRQRSSRPNTVSEASPQLPRGEKGDRRQAKDQVHQANTTSSRKHRSHHTESRETRETSPVDCSKKNFTGQQLHRNKGKSSHHQEDTIKKSSRKGRDLHGSSSESEDEGLGKYHEAMSRLHGSRPASDKQQNYTWETRQKYSPLSAEYDGYSSEVSADEANSIQRMRRTPPLDELQPPPYQDDSGSLRLSCTPSELGDSKCELSHGSNSPRYSYNKCPSEGSTGHEIESFQNKGYEEDVPSDSTAVLSPEDLSARGSSSQLPKSFDPEPVAKYGTLDVTFDYDSQEQKLLVTVTAVTDLPTYNRTGNSNSWQVHLVLLPMKKQRAKTGIQRGPCPVFTETFKFNHIESEMIANYAVRFRLYLVRRMKKERIVGEKVFYLTKLNLQGKLSVPVVLEPAYSLSGCDSQMSMSEVSCMESSSSCQSLVHNAAPEILIGLLYNATTGRLSAEVIKGSHFKNLSSNRPPNTYVKLTLLNSMGQEMSKCKTSTRRGQPNPLYKETFIFQVALFQLSDVTLILSVYNKRSMKRKEMIGWISLGLNSSGDEELSHWTEMKESKGQQVCRWHTLLES</sequence>
<dbReference type="Proteomes" id="UP001181693">
    <property type="component" value="Unassembled WGS sequence"/>
</dbReference>
<feature type="compositionally biased region" description="Polar residues" evidence="5">
    <location>
        <begin position="405"/>
        <end position="415"/>
    </location>
</feature>
<feature type="compositionally biased region" description="Basic and acidic residues" evidence="5">
    <location>
        <begin position="271"/>
        <end position="287"/>
    </location>
</feature>
<dbReference type="FunFam" id="2.60.40.150:FF:000153">
    <property type="entry name" value="Synaptotagmin 16"/>
    <property type="match status" value="1"/>
</dbReference>
<keyword evidence="8" id="KW-1185">Reference proteome</keyword>
<dbReference type="GO" id="GO:0005543">
    <property type="term" value="F:phospholipid binding"/>
    <property type="evidence" value="ECO:0007669"/>
    <property type="project" value="TreeGrafter"/>
</dbReference>
<feature type="compositionally biased region" description="Polar residues" evidence="5">
    <location>
        <begin position="89"/>
        <end position="115"/>
    </location>
</feature>
<dbReference type="CDD" id="cd08408">
    <property type="entry name" value="C2B_Synaptotagmin-14_16"/>
    <property type="match status" value="1"/>
</dbReference>
<feature type="domain" description="C2" evidence="6">
    <location>
        <begin position="494"/>
        <end position="614"/>
    </location>
</feature>
<dbReference type="InterPro" id="IPR000008">
    <property type="entry name" value="C2_dom"/>
</dbReference>
<evidence type="ECO:0000256" key="3">
    <source>
        <dbReference type="ARBA" id="ARBA00056709"/>
    </source>
</evidence>
<feature type="domain" description="C2" evidence="6">
    <location>
        <begin position="650"/>
        <end position="785"/>
    </location>
</feature>
<feature type="region of interest" description="Disordered" evidence="5">
    <location>
        <begin position="89"/>
        <end position="120"/>
    </location>
</feature>
<keyword evidence="2" id="KW-0677">Repeat</keyword>
<dbReference type="InterPro" id="IPR035892">
    <property type="entry name" value="C2_domain_sf"/>
</dbReference>
<evidence type="ECO:0000256" key="2">
    <source>
        <dbReference type="ARBA" id="ARBA00022737"/>
    </source>
</evidence>